<comment type="caution">
    <text evidence="1">The sequence shown here is derived from an EMBL/GenBank/DDBJ whole genome shotgun (WGS) entry which is preliminary data.</text>
</comment>
<gene>
    <name evidence="1" type="ORF">ACFSVM_07420</name>
</gene>
<dbReference type="RefSeq" id="WP_379261156.1">
    <property type="nucleotide sequence ID" value="NZ_JBHUMJ010000002.1"/>
</dbReference>
<keyword evidence="2" id="KW-1185">Reference proteome</keyword>
<dbReference type="EC" id="2.3.-.-" evidence="1"/>
<protein>
    <submittedName>
        <fullName evidence="1">GNAT family N-acetyltransferase</fullName>
        <ecNumber evidence="1">2.3.-.-</ecNumber>
    </submittedName>
</protein>
<sequence length="123" mass="14608">MGHIIGERIVLREYRMEDLSAIQSWVNDSVITSTLSDLFSYPQSIKKTEDFIHMMMDGKSDTHKSFVIAHQNTLDYIGQIDVLNISWKNERPRLRLLLVRRKIKEEVSALKRYDCCNIWYLMR</sequence>
<organism evidence="1 2">
    <name type="scientific">Paenibacillus shunpengii</name>
    <dbReference type="NCBI Taxonomy" id="2054424"/>
    <lineage>
        <taxon>Bacteria</taxon>
        <taxon>Bacillati</taxon>
        <taxon>Bacillota</taxon>
        <taxon>Bacilli</taxon>
        <taxon>Bacillales</taxon>
        <taxon>Paenibacillaceae</taxon>
        <taxon>Paenibacillus</taxon>
    </lineage>
</organism>
<proteinExistence type="predicted"/>
<dbReference type="SUPFAM" id="SSF55729">
    <property type="entry name" value="Acyl-CoA N-acyltransferases (Nat)"/>
    <property type="match status" value="1"/>
</dbReference>
<keyword evidence="1" id="KW-0012">Acyltransferase</keyword>
<accession>A0ABW5SNX0</accession>
<dbReference type="Proteomes" id="UP001597540">
    <property type="component" value="Unassembled WGS sequence"/>
</dbReference>
<evidence type="ECO:0000313" key="1">
    <source>
        <dbReference type="EMBL" id="MFD2700295.1"/>
    </source>
</evidence>
<evidence type="ECO:0000313" key="2">
    <source>
        <dbReference type="Proteomes" id="UP001597540"/>
    </source>
</evidence>
<dbReference type="GO" id="GO:0016746">
    <property type="term" value="F:acyltransferase activity"/>
    <property type="evidence" value="ECO:0007669"/>
    <property type="project" value="UniProtKB-KW"/>
</dbReference>
<keyword evidence="1" id="KW-0808">Transferase</keyword>
<dbReference type="EMBL" id="JBHUMJ010000002">
    <property type="protein sequence ID" value="MFD2700295.1"/>
    <property type="molecule type" value="Genomic_DNA"/>
</dbReference>
<name>A0ABW5SNX0_9BACL</name>
<dbReference type="InterPro" id="IPR016181">
    <property type="entry name" value="Acyl_CoA_acyltransferase"/>
</dbReference>
<reference evidence="2" key="1">
    <citation type="journal article" date="2019" name="Int. J. Syst. Evol. Microbiol.">
        <title>The Global Catalogue of Microorganisms (GCM) 10K type strain sequencing project: providing services to taxonomists for standard genome sequencing and annotation.</title>
        <authorList>
            <consortium name="The Broad Institute Genomics Platform"/>
            <consortium name="The Broad Institute Genome Sequencing Center for Infectious Disease"/>
            <person name="Wu L."/>
            <person name="Ma J."/>
        </authorList>
    </citation>
    <scope>NUCLEOTIDE SEQUENCE [LARGE SCALE GENOMIC DNA]</scope>
    <source>
        <strain evidence="2">KCTC 33849</strain>
    </source>
</reference>
<dbReference type="Gene3D" id="3.40.630.30">
    <property type="match status" value="1"/>
</dbReference>